<dbReference type="AlphaFoldDB" id="A0A388LF67"/>
<sequence length="611" mass="67238">MSFLTERALGDHLLAPRGYISAIRQVHHPRFSLDLLRLAQLFRTTGVYAAAEFLFASNRQAVVLVEAVTVHRLSAPGVSHVSTVVSFSGDISAISPLRHTAIQTSLREWGEQLATEWNHSLSRHGDNLVPTDGIEHIEWTLGALRDAGFKIALEKSEFFLSEISFLGYVVTRGGLQPDSRKVAAVKDAPVPTSVTQVRAFLGLASYYRRFITGFVAIARPLTNLLRKDQPLSWDAECEHAFTTLKGALATTPILIQPDPTKQFILITDWQPEAISAILAQKGSDGREHVIEYASLGAVARTFHRSFSVPGRGATHVDKGRGTPCLDRVPGAAHHTSLEDGSGGRPPRIFVRISAADHWQIIVQELTIPLAQLVDNLPLDIVSQGDESPVPRVLTRTLTAYLQWSACLEEPRSKNNPPSQQGYLNPRKIIDIAFFHPRTASEDEELAIEEEEEEEKGDEEDGEEEETPKEGSYGEHSEGDQSEEDEEKEEKEEEEDLELEESEWEISAEQAEHTDVQAEDPEAARKREEIAAGKRQLKFASGANLPIADDPAKDPEPPKPEDGDPGVETSSAPARRRRSRSPSPSTSDRPPVGARTDVGHRASSPVLIPSSP</sequence>
<dbReference type="InterPro" id="IPR043502">
    <property type="entry name" value="DNA/RNA_pol_sf"/>
</dbReference>
<protein>
    <recommendedName>
        <fullName evidence="3">Reverse transcriptase/retrotransposon-derived protein RNase H-like domain-containing protein</fullName>
    </recommendedName>
</protein>
<feature type="region of interest" description="Disordered" evidence="2">
    <location>
        <begin position="439"/>
        <end position="611"/>
    </location>
</feature>
<dbReference type="PANTHER" id="PTHR37984:SF5">
    <property type="entry name" value="PROTEIN NYNRIN-LIKE"/>
    <property type="match status" value="1"/>
</dbReference>
<proteinExistence type="predicted"/>
<evidence type="ECO:0000259" key="3">
    <source>
        <dbReference type="Pfam" id="PF17919"/>
    </source>
</evidence>
<keyword evidence="5" id="KW-1185">Reference proteome</keyword>
<dbReference type="Gramene" id="GBG80954">
    <property type="protein sequence ID" value="GBG80954"/>
    <property type="gene ID" value="CBR_g31511"/>
</dbReference>
<evidence type="ECO:0000256" key="2">
    <source>
        <dbReference type="SAM" id="MobiDB-lite"/>
    </source>
</evidence>
<feature type="compositionally biased region" description="Basic and acidic residues" evidence="2">
    <location>
        <begin position="549"/>
        <end position="561"/>
    </location>
</feature>
<gene>
    <name evidence="4" type="ORF">CBR_g31511</name>
</gene>
<dbReference type="GO" id="GO:0003824">
    <property type="term" value="F:catalytic activity"/>
    <property type="evidence" value="ECO:0007669"/>
    <property type="project" value="UniProtKB-KW"/>
</dbReference>
<feature type="compositionally biased region" description="Low complexity" evidence="2">
    <location>
        <begin position="580"/>
        <end position="590"/>
    </location>
</feature>
<dbReference type="EMBL" id="BFEA01000361">
    <property type="protein sequence ID" value="GBG80954.1"/>
    <property type="molecule type" value="Genomic_DNA"/>
</dbReference>
<organism evidence="4 5">
    <name type="scientific">Chara braunii</name>
    <name type="common">Braun's stonewort</name>
    <dbReference type="NCBI Taxonomy" id="69332"/>
    <lineage>
        <taxon>Eukaryota</taxon>
        <taxon>Viridiplantae</taxon>
        <taxon>Streptophyta</taxon>
        <taxon>Charophyceae</taxon>
        <taxon>Charales</taxon>
        <taxon>Characeae</taxon>
        <taxon>Chara</taxon>
    </lineage>
</organism>
<dbReference type="Gene3D" id="3.30.70.270">
    <property type="match status" value="2"/>
</dbReference>
<dbReference type="PANTHER" id="PTHR37984">
    <property type="entry name" value="PROTEIN CBG26694"/>
    <property type="match status" value="1"/>
</dbReference>
<dbReference type="FunFam" id="3.30.70.270:FF:000020">
    <property type="entry name" value="Transposon Tf2-6 polyprotein-like Protein"/>
    <property type="match status" value="1"/>
</dbReference>
<feature type="compositionally biased region" description="Basic and acidic residues" evidence="2">
    <location>
        <begin position="509"/>
        <end position="531"/>
    </location>
</feature>
<dbReference type="Proteomes" id="UP000265515">
    <property type="component" value="Unassembled WGS sequence"/>
</dbReference>
<feature type="compositionally biased region" description="Acidic residues" evidence="2">
    <location>
        <begin position="479"/>
        <end position="505"/>
    </location>
</feature>
<dbReference type="InterPro" id="IPR050951">
    <property type="entry name" value="Retrovirus_Pol_polyprotein"/>
</dbReference>
<evidence type="ECO:0000313" key="5">
    <source>
        <dbReference type="Proteomes" id="UP000265515"/>
    </source>
</evidence>
<reference evidence="4 5" key="1">
    <citation type="journal article" date="2018" name="Cell">
        <title>The Chara Genome: Secondary Complexity and Implications for Plant Terrestrialization.</title>
        <authorList>
            <person name="Nishiyama T."/>
            <person name="Sakayama H."/>
            <person name="Vries J.D."/>
            <person name="Buschmann H."/>
            <person name="Saint-Marcoux D."/>
            <person name="Ullrich K.K."/>
            <person name="Haas F.B."/>
            <person name="Vanderstraeten L."/>
            <person name="Becker D."/>
            <person name="Lang D."/>
            <person name="Vosolsobe S."/>
            <person name="Rombauts S."/>
            <person name="Wilhelmsson P.K.I."/>
            <person name="Janitza P."/>
            <person name="Kern R."/>
            <person name="Heyl A."/>
            <person name="Rumpler F."/>
            <person name="Villalobos L.I.A.C."/>
            <person name="Clay J.M."/>
            <person name="Skokan R."/>
            <person name="Toyoda A."/>
            <person name="Suzuki Y."/>
            <person name="Kagoshima H."/>
            <person name="Schijlen E."/>
            <person name="Tajeshwar N."/>
            <person name="Catarino B."/>
            <person name="Hetherington A.J."/>
            <person name="Saltykova A."/>
            <person name="Bonnot C."/>
            <person name="Breuninger H."/>
            <person name="Symeonidi A."/>
            <person name="Radhakrishnan G.V."/>
            <person name="Van Nieuwerburgh F."/>
            <person name="Deforce D."/>
            <person name="Chang C."/>
            <person name="Karol K.G."/>
            <person name="Hedrich R."/>
            <person name="Ulvskov P."/>
            <person name="Glockner G."/>
            <person name="Delwiche C.F."/>
            <person name="Petrasek J."/>
            <person name="Van de Peer Y."/>
            <person name="Friml J."/>
            <person name="Beilby M."/>
            <person name="Dolan L."/>
            <person name="Kohara Y."/>
            <person name="Sugano S."/>
            <person name="Fujiyama A."/>
            <person name="Delaux P.-M."/>
            <person name="Quint M."/>
            <person name="TheiBen G."/>
            <person name="Hagemann M."/>
            <person name="Harholt J."/>
            <person name="Dunand C."/>
            <person name="Zachgo S."/>
            <person name="Langdale J."/>
            <person name="Maumus F."/>
            <person name="Straeten D.V.D."/>
            <person name="Gould S.B."/>
            <person name="Rensing S.A."/>
        </authorList>
    </citation>
    <scope>NUCLEOTIDE SEQUENCE [LARGE SCALE GENOMIC DNA]</scope>
    <source>
        <strain evidence="4 5">S276</strain>
    </source>
</reference>
<feature type="compositionally biased region" description="Basic and acidic residues" evidence="2">
    <location>
        <begin position="467"/>
        <end position="478"/>
    </location>
</feature>
<evidence type="ECO:0000256" key="1">
    <source>
        <dbReference type="ARBA" id="ARBA00023268"/>
    </source>
</evidence>
<accession>A0A388LF67</accession>
<dbReference type="OrthoDB" id="10047254at2759"/>
<dbReference type="InterPro" id="IPR041577">
    <property type="entry name" value="RT_RNaseH_2"/>
</dbReference>
<dbReference type="Pfam" id="PF17919">
    <property type="entry name" value="RT_RNaseH_2"/>
    <property type="match status" value="1"/>
</dbReference>
<keyword evidence="1" id="KW-0511">Multifunctional enzyme</keyword>
<dbReference type="SUPFAM" id="SSF56672">
    <property type="entry name" value="DNA/RNA polymerases"/>
    <property type="match status" value="1"/>
</dbReference>
<feature type="compositionally biased region" description="Acidic residues" evidence="2">
    <location>
        <begin position="441"/>
        <end position="466"/>
    </location>
</feature>
<feature type="domain" description="Reverse transcriptase/retrotransposon-derived protein RNase H-like" evidence="3">
    <location>
        <begin position="233"/>
        <end position="294"/>
    </location>
</feature>
<comment type="caution">
    <text evidence="4">The sequence shown here is derived from an EMBL/GenBank/DDBJ whole genome shotgun (WGS) entry which is preliminary data.</text>
</comment>
<evidence type="ECO:0000313" key="4">
    <source>
        <dbReference type="EMBL" id="GBG80954.1"/>
    </source>
</evidence>
<dbReference type="InterPro" id="IPR043128">
    <property type="entry name" value="Rev_trsase/Diguanyl_cyclase"/>
</dbReference>
<name>A0A388LF67_CHABU</name>